<dbReference type="AlphaFoldDB" id="A0A9W8TVQ5"/>
<reference evidence="2 3" key="1">
    <citation type="journal article" date="2023" name="Proc. Natl. Acad. Sci. U.S.A.">
        <title>A global phylogenomic analysis of the shiitake genus Lentinula.</title>
        <authorList>
            <person name="Sierra-Patev S."/>
            <person name="Min B."/>
            <person name="Naranjo-Ortiz M."/>
            <person name="Looney B."/>
            <person name="Konkel Z."/>
            <person name="Slot J.C."/>
            <person name="Sakamoto Y."/>
            <person name="Steenwyk J.L."/>
            <person name="Rokas A."/>
            <person name="Carro J."/>
            <person name="Camarero S."/>
            <person name="Ferreira P."/>
            <person name="Molpeceres G."/>
            <person name="Ruiz-Duenas F.J."/>
            <person name="Serrano A."/>
            <person name="Henrissat B."/>
            <person name="Drula E."/>
            <person name="Hughes K.W."/>
            <person name="Mata J.L."/>
            <person name="Ishikawa N.K."/>
            <person name="Vargas-Isla R."/>
            <person name="Ushijima S."/>
            <person name="Smith C.A."/>
            <person name="Donoghue J."/>
            <person name="Ahrendt S."/>
            <person name="Andreopoulos W."/>
            <person name="He G."/>
            <person name="LaButti K."/>
            <person name="Lipzen A."/>
            <person name="Ng V."/>
            <person name="Riley R."/>
            <person name="Sandor L."/>
            <person name="Barry K."/>
            <person name="Martinez A.T."/>
            <person name="Xiao Y."/>
            <person name="Gibbons J.G."/>
            <person name="Terashima K."/>
            <person name="Grigoriev I.V."/>
            <person name="Hibbett D."/>
        </authorList>
    </citation>
    <scope>NUCLEOTIDE SEQUENCE [LARGE SCALE GENOMIC DNA]</scope>
    <source>
        <strain evidence="2 3">TFB7810</strain>
    </source>
</reference>
<evidence type="ECO:0000313" key="3">
    <source>
        <dbReference type="Proteomes" id="UP001142393"/>
    </source>
</evidence>
<evidence type="ECO:0000256" key="1">
    <source>
        <dbReference type="SAM" id="MobiDB-lite"/>
    </source>
</evidence>
<keyword evidence="3" id="KW-1185">Reference proteome</keyword>
<feature type="region of interest" description="Disordered" evidence="1">
    <location>
        <begin position="31"/>
        <end position="70"/>
    </location>
</feature>
<name>A0A9W8TVQ5_9AGAR</name>
<gene>
    <name evidence="2" type="ORF">DFH05DRAFT_1461915</name>
</gene>
<accession>A0A9W8TVQ5</accession>
<dbReference type="Proteomes" id="UP001142393">
    <property type="component" value="Unassembled WGS sequence"/>
</dbReference>
<evidence type="ECO:0008006" key="4">
    <source>
        <dbReference type="Google" id="ProtNLM"/>
    </source>
</evidence>
<evidence type="ECO:0000313" key="2">
    <source>
        <dbReference type="EMBL" id="KAJ3741827.1"/>
    </source>
</evidence>
<dbReference type="EMBL" id="JANVFU010000011">
    <property type="protein sequence ID" value="KAJ3741827.1"/>
    <property type="molecule type" value="Genomic_DNA"/>
</dbReference>
<sequence>MLKLKSGYSVVNFKSLELIILWLEDAPVSSSRQTSSSKQASSSGQALSSGSQGDTSSSGAVSHPSPTVQPQTRPYLIQAPTFPPVDLLSDVVGTQVDQSAETITWPNGWESVLPTGMKNGVNVLKAVSLFFPLLGLSKLILIRMRNACDGVVAGGVASNWKKFENFDDLDSEFGLGISKNLTLQMHGWNLKQRAQSTSDFHRLTTVSDFIKDANNPDVVGMILDVPTSRQSLPEPYQSSTSFHIDTLFAPMWALLHHAGTYTNVHQDAGGYSVAGQVLGDRNNPQPKMWAIMTLKNPVAASQMPEKVAKQMASISQYSRIQAELKVGNKLDQKVEAMAEIVAHVCFEISPAPRDERKVTVGALVKILEGDYQEPGVAFRLEPETVQTIEEFAVKYWEAFGAKKKKTMKKG</sequence>
<feature type="compositionally biased region" description="Low complexity" evidence="1">
    <location>
        <begin position="31"/>
        <end position="59"/>
    </location>
</feature>
<comment type="caution">
    <text evidence="2">The sequence shown here is derived from an EMBL/GenBank/DDBJ whole genome shotgun (WGS) entry which is preliminary data.</text>
</comment>
<organism evidence="2 3">
    <name type="scientific">Lentinula detonsa</name>
    <dbReference type="NCBI Taxonomy" id="2804962"/>
    <lineage>
        <taxon>Eukaryota</taxon>
        <taxon>Fungi</taxon>
        <taxon>Dikarya</taxon>
        <taxon>Basidiomycota</taxon>
        <taxon>Agaricomycotina</taxon>
        <taxon>Agaricomycetes</taxon>
        <taxon>Agaricomycetidae</taxon>
        <taxon>Agaricales</taxon>
        <taxon>Marasmiineae</taxon>
        <taxon>Omphalotaceae</taxon>
        <taxon>Lentinula</taxon>
    </lineage>
</organism>
<proteinExistence type="predicted"/>
<protein>
    <recommendedName>
        <fullName evidence="4">Clavaminate synthase-like protein</fullName>
    </recommendedName>
</protein>